<dbReference type="Gene3D" id="1.10.287.1490">
    <property type="match status" value="1"/>
</dbReference>
<keyword evidence="4" id="KW-1185">Reference proteome</keyword>
<feature type="compositionally biased region" description="Basic and acidic residues" evidence="2">
    <location>
        <begin position="1629"/>
        <end position="1643"/>
    </location>
</feature>
<feature type="coiled-coil region" evidence="1">
    <location>
        <begin position="1150"/>
        <end position="1230"/>
    </location>
</feature>
<dbReference type="SUPFAM" id="SSF57997">
    <property type="entry name" value="Tropomyosin"/>
    <property type="match status" value="1"/>
</dbReference>
<keyword evidence="1" id="KW-0175">Coiled coil</keyword>
<dbReference type="EMBL" id="AGNL01049349">
    <property type="protein sequence ID" value="EJK44692.1"/>
    <property type="molecule type" value="Genomic_DNA"/>
</dbReference>
<feature type="coiled-coil region" evidence="1">
    <location>
        <begin position="2271"/>
        <end position="2357"/>
    </location>
</feature>
<feature type="region of interest" description="Disordered" evidence="2">
    <location>
        <begin position="1385"/>
        <end position="1408"/>
    </location>
</feature>
<feature type="non-terminal residue" evidence="3">
    <location>
        <position position="1"/>
    </location>
</feature>
<dbReference type="Gene3D" id="1.20.120.330">
    <property type="entry name" value="Nucleotidyltransferases domain 2"/>
    <property type="match status" value="1"/>
</dbReference>
<proteinExistence type="predicted"/>
<feature type="region of interest" description="Disordered" evidence="2">
    <location>
        <begin position="47"/>
        <end position="77"/>
    </location>
</feature>
<dbReference type="InterPro" id="IPR011989">
    <property type="entry name" value="ARM-like"/>
</dbReference>
<reference evidence="3 4" key="1">
    <citation type="journal article" date="2012" name="Genome Biol.">
        <title>Genome and low-iron response of an oceanic diatom adapted to chronic iron limitation.</title>
        <authorList>
            <person name="Lommer M."/>
            <person name="Specht M."/>
            <person name="Roy A.S."/>
            <person name="Kraemer L."/>
            <person name="Andreson R."/>
            <person name="Gutowska M.A."/>
            <person name="Wolf J."/>
            <person name="Bergner S.V."/>
            <person name="Schilhabel M.B."/>
            <person name="Klostermeier U.C."/>
            <person name="Beiko R.G."/>
            <person name="Rosenstiel P."/>
            <person name="Hippler M."/>
            <person name="Laroche J."/>
        </authorList>
    </citation>
    <scope>NUCLEOTIDE SEQUENCE [LARGE SCALE GENOMIC DNA]</scope>
    <source>
        <strain evidence="3 4">CCMP1005</strain>
    </source>
</reference>
<sequence length="2835" mass="314738">LRRVGKKLLRSSLLIYLHYRATGCHRAAAARPFRVLSERRLSTRPHLYGLSGRYPPPRRSPRPWYPQRPQRPLRREGDILPLGSDLQLVSDNKLLRLTAGAPPVAATRRAAASRIRNRRRPVPTNGLVEGPANRSFHIQSRSRAASMASVEAVDLLLDRLLSASTSSDCADSLDKLLKQCKRRRIDIQNDRSTRPSQQLSPEELRQKQTVEGQEEEQRQSAAVDTVLQNIEALSAICNLIANSTLPSQHDSSAIDVDGGDILAIELMLEIMPASNADNVASAQKPMTTELLNKQRALKQRRDAVSKTLLLFHERKKQSADGEDLKSLIPSTLDCLCSNTPTTYARVLSLQLMNALLKASPGTLREQLMNAPDGINRLVDLLGYNSMAPSEMNVPEEVRNEAILFLTSLASSSSVLARLISFSEGYDRALKIAMESGLKSTVATDCLELCLACAHADDVARELFLGGGDGRGNLDRLASLIDLRKGERFTDKERNVWWFEQLKKQEQLDDASGSASGDPTSSKKEEKDARKGRKLRKKDDLDAILSGDGPTAAADKAATSTKDEQIVQEGPPTPFLTPNESEIMNSVFQLLLALMYDGEYADEVAKLPSRVIDSAKAKRRSRAKTVLSHDVLRRTIVDCAVYTCPPQGIEYVSAVPTPELQLVALETMSVMGSLGDTVSSATKPPTMESDKAGEEAQAGRRRRERDEVSQVQHQLLFETMPIYLYGQVSALERLLYLCCTGAYNPFSKYDSSSKSEEVASRLSAYSVATFKTCLSSEMATQMVLHALAPPMSEDLDERGALEIPPVVRLITTMADNLRYLQQQQDRPASTDSNKDMAAVFKATIGASGAAGALSAFLSNGEGDATREMLLRLPPPPVPPPSEESDVVENTTASSLIDMILQHIATFDPNAIEGESELVDSTSYVTVMLLQFLSEWIIGMPRAVSEVLSSPSSVSVGVLVRSRVAKGKTELLSAKAVPALSGLLLGLCLECSSENPKSDTSQDDGNDTAAWTAETIVNVISSMGVGKFLSMVDEYKERPLPLPYCSGEKRSAMERRDFAAWYSNSVTLVRRQIVATLAGTQGDDSDSDADEMGDNSGRKSLKKIVASQAHELESLQAKLGEALQTISLQSSEIKELKRITELGVSAETTDMVAEYTEKMAELDKVKNDLSKEAEDQAKIHEEALKSRENEIDDIRNELQQAKDDTEEVRREKDAIDDELAGLSSAYASLEQEYNAIRSSHATESTAGGESAAEGGDDPVRAGHDLATLRDENARLNSDVRAANDWMKMAVSRMEEMGKENESLTLSLEDARAQILASDASSSEEAEAISLREIDGLRAELEVTREELTTAREASEAQSKANGDALKAEKELVKSLELRLEELAKPAFNRTESSSSSVEGLEETNARQQEEIETLTKSYDAAREWMDNAVKHVDSLTQEVESLKVQLEQATETTAATPSSPNGAIAAELKADLEAATSERDSLQATLSDLTNELETLRDKSETSAAASAEARTLRAEVDQLKESNTALVNERDVLQGNLADFQKRAETAEMEIGAKLKDIDASSAKLAVTTSERDELKDNLTEFQTWAETAQTRMAEMETNLQQVNDERDELKAKLEASDANRTTQDEDPGNDQKDSLQREVEKRNDEIKDLRSQLDNMQDQLINDELANEERVEQLQATIDELTSELGRAHETARNESSDAGDSMNQALIEKELIEAKSQVSQMHEQLMSAEDSNEKLKNDFSAETARLNSDRDLLQASLVDLKASHKEVKQELEACRCRAMELEDAKAAAQLRVDELSEIGEEMKAYGSEEVIAITADRDEIQLRLEEVTQELEESRKTVEHISIENGNYSARIRALEQDSKSLDYQYKQMEGQLKGKEESLASLQTALNEVEISSKDVAKQWQERVDSLQTDVATLQARLEQQECDAAEAISQWEAQCATLEGSGEEAIKQWQERAETLEADISTLQHAMAEKDESLLISREERDTLQSALDEVTKSSEDAVKLWEERVNELDIQLEQQLKEAAETISAWESRCTQWQERSTALASEISSLEGREVESSGTISDLRASISALEDTLAQRDARIEALTTQTQVLESTIQSKSAELTEMETKLNVSVNKIEAQDAQLVEHETTNSSLIEQIASVTKELVDNQGQSEDVVKQWQGRAEELEAHISELEGSIVEQQNHANDAIGQWEARCGTLNERIESLELSLNNTKEGDKEVILSLETKLSNTARELETSLAKSAELEKLLIETRESHAQIDVQKDSSYQSKVEEMERISSELEKKTIQLREKSDEATQISYEMASLRKRCTALEGDKTNIRDERDNLLKDVEQSRVVVLELQEELRTSKEELQSFATDQFSTKATEMATQALRQQMQEIRSQYAADQESLAAERQARLLAEETVSRLKSDIALLAQATEYDDDVDVYVRKVAKRMNAENVHRERSEMEELRLSLERLREELGSCRWKERESEEKAANARLQLSILEQEVSSAKSDLALMEQTIEDLETSKIELSVALEYRVETLENEQFTMCQRHEGELDEIKRELAQAHHDKDLLADRLEQSEKANAALVFSTTHEGLGGNESESDLFKLQLERAQLLAKITEMGSDLERRVREAVAAQVSSSEAELIVEKQSRKSVETSLADALVDMNDMQRLVAKSKAIVAERETKDDSIADLRSRLKEMRKANIDLKSEVKLMQSKLNTCNQDNSTLINSLKSKLHKAEESLRSQERESRFEAALASEIAHLRASSANNSVPKASILRGLDENRMPAAREDTKDSTSTERNSAYVVEMYDYVVELKHSIAEERRMYRDLLEEHEDLLALLGQAGLAGQSVEG</sequence>
<accession>K0RDZ3</accession>
<feature type="compositionally biased region" description="Basic and acidic residues" evidence="2">
    <location>
        <begin position="2762"/>
        <end position="2780"/>
    </location>
</feature>
<feature type="region of interest" description="Disordered" evidence="2">
    <location>
        <begin position="1614"/>
        <end position="1643"/>
    </location>
</feature>
<organism evidence="3 4">
    <name type="scientific">Thalassiosira oceanica</name>
    <name type="common">Marine diatom</name>
    <dbReference type="NCBI Taxonomy" id="159749"/>
    <lineage>
        <taxon>Eukaryota</taxon>
        <taxon>Sar</taxon>
        <taxon>Stramenopiles</taxon>
        <taxon>Ochrophyta</taxon>
        <taxon>Bacillariophyta</taxon>
        <taxon>Coscinodiscophyceae</taxon>
        <taxon>Thalassiosirophycidae</taxon>
        <taxon>Thalassiosirales</taxon>
        <taxon>Thalassiosiraceae</taxon>
        <taxon>Thalassiosira</taxon>
    </lineage>
</organism>
<feature type="compositionally biased region" description="Pro residues" evidence="2">
    <location>
        <begin position="54"/>
        <end position="66"/>
    </location>
</feature>
<evidence type="ECO:0000256" key="2">
    <source>
        <dbReference type="SAM" id="MobiDB-lite"/>
    </source>
</evidence>
<feature type="compositionally biased region" description="Low complexity" evidence="2">
    <location>
        <begin position="550"/>
        <end position="559"/>
    </location>
</feature>
<feature type="region of interest" description="Disordered" evidence="2">
    <location>
        <begin position="2762"/>
        <end position="2782"/>
    </location>
</feature>
<feature type="region of interest" description="Disordered" evidence="2">
    <location>
        <begin position="676"/>
        <end position="706"/>
    </location>
</feature>
<evidence type="ECO:0000256" key="1">
    <source>
        <dbReference type="SAM" id="Coils"/>
    </source>
</evidence>
<feature type="compositionally biased region" description="Basic and acidic residues" evidence="2">
    <location>
        <begin position="687"/>
        <end position="706"/>
    </location>
</feature>
<gene>
    <name evidence="3" type="ORF">THAOC_36750</name>
</gene>
<feature type="region of interest" description="Disordered" evidence="2">
    <location>
        <begin position="507"/>
        <end position="577"/>
    </location>
</feature>
<evidence type="ECO:0000313" key="3">
    <source>
        <dbReference type="EMBL" id="EJK44692.1"/>
    </source>
</evidence>
<feature type="region of interest" description="Disordered" evidence="2">
    <location>
        <begin position="187"/>
        <end position="220"/>
    </location>
</feature>
<feature type="coiled-coil region" evidence="1">
    <location>
        <begin position="2439"/>
        <end position="2558"/>
    </location>
</feature>
<feature type="coiled-coil region" evidence="1">
    <location>
        <begin position="2002"/>
        <end position="2040"/>
    </location>
</feature>
<feature type="coiled-coil region" evidence="1">
    <location>
        <begin position="1291"/>
        <end position="1355"/>
    </location>
</feature>
<feature type="compositionally biased region" description="Low complexity" evidence="2">
    <location>
        <begin position="1239"/>
        <end position="1251"/>
    </location>
</feature>
<evidence type="ECO:0000313" key="4">
    <source>
        <dbReference type="Proteomes" id="UP000266841"/>
    </source>
</evidence>
<evidence type="ECO:0008006" key="5">
    <source>
        <dbReference type="Google" id="ProtNLM"/>
    </source>
</evidence>
<dbReference type="Gene3D" id="1.25.10.10">
    <property type="entry name" value="Leucine-rich Repeat Variant"/>
    <property type="match status" value="1"/>
</dbReference>
<feature type="region of interest" description="Disordered" evidence="2">
    <location>
        <begin position="1237"/>
        <end position="1256"/>
    </location>
</feature>
<dbReference type="PANTHER" id="PTHR43941">
    <property type="entry name" value="STRUCTURAL MAINTENANCE OF CHROMOSOMES PROTEIN 2"/>
    <property type="match status" value="1"/>
</dbReference>
<dbReference type="Gene3D" id="1.20.5.340">
    <property type="match status" value="1"/>
</dbReference>
<dbReference type="Proteomes" id="UP000266841">
    <property type="component" value="Unassembled WGS sequence"/>
</dbReference>
<feature type="coiled-coil region" evidence="1">
    <location>
        <begin position="2157"/>
        <end position="2184"/>
    </location>
</feature>
<protein>
    <recommendedName>
        <fullName evidence="5">Vesicle tethering protein Uso1/P115-like head domain-containing protein</fullName>
    </recommendedName>
</protein>
<dbReference type="OrthoDB" id="49586at2759"/>
<name>K0RDZ3_THAOC</name>
<feature type="coiled-coil region" evidence="1">
    <location>
        <begin position="2795"/>
        <end position="2822"/>
    </location>
</feature>
<feature type="coiled-coil region" evidence="1">
    <location>
        <begin position="2672"/>
        <end position="2731"/>
    </location>
</feature>
<comment type="caution">
    <text evidence="3">The sequence shown here is derived from an EMBL/GenBank/DDBJ whole genome shotgun (WGS) entry which is preliminary data.</text>
</comment>
<dbReference type="eggNOG" id="KOG0946">
    <property type="taxonomic scope" value="Eukaryota"/>
</dbReference>